<dbReference type="Pfam" id="PF22622">
    <property type="entry name" value="MFE-2_hydrat-2_N"/>
    <property type="match status" value="1"/>
</dbReference>
<dbReference type="RefSeq" id="WP_394832371.1">
    <property type="nucleotide sequence ID" value="NZ_CP089929.1"/>
</dbReference>
<evidence type="ECO:0000256" key="6">
    <source>
        <dbReference type="ARBA" id="ARBA00023098"/>
    </source>
</evidence>
<dbReference type="InterPro" id="IPR029069">
    <property type="entry name" value="HotDog_dom_sf"/>
</dbReference>
<evidence type="ECO:0000256" key="3">
    <source>
        <dbReference type="ARBA" id="ARBA00006484"/>
    </source>
</evidence>
<name>A0ABZ2L2B6_9BACT</name>
<evidence type="ECO:0000313" key="11">
    <source>
        <dbReference type="EMBL" id="WXB02742.1"/>
    </source>
</evidence>
<feature type="compositionally biased region" description="Low complexity" evidence="9">
    <location>
        <begin position="787"/>
        <end position="800"/>
    </location>
</feature>
<dbReference type="InterPro" id="IPR057326">
    <property type="entry name" value="KR_dom"/>
</dbReference>
<feature type="region of interest" description="Disordered" evidence="9">
    <location>
        <begin position="757"/>
        <end position="802"/>
    </location>
</feature>
<keyword evidence="4" id="KW-0276">Fatty acid metabolism</keyword>
<evidence type="ECO:0000256" key="4">
    <source>
        <dbReference type="ARBA" id="ARBA00022832"/>
    </source>
</evidence>
<dbReference type="Gene3D" id="3.30.1050.10">
    <property type="entry name" value="SCP2 sterol-binding domain"/>
    <property type="match status" value="2"/>
</dbReference>
<dbReference type="InterPro" id="IPR020904">
    <property type="entry name" value="Sc_DH/Rdtase_CS"/>
</dbReference>
<dbReference type="PROSITE" id="PS00061">
    <property type="entry name" value="ADH_SHORT"/>
    <property type="match status" value="1"/>
</dbReference>
<feature type="compositionally biased region" description="Gly residues" evidence="9">
    <location>
        <begin position="774"/>
        <end position="786"/>
    </location>
</feature>
<evidence type="ECO:0000259" key="10">
    <source>
        <dbReference type="SMART" id="SM00822"/>
    </source>
</evidence>
<keyword evidence="5" id="KW-0560">Oxidoreductase</keyword>
<organism evidence="11 12">
    <name type="scientific">Pendulispora rubella</name>
    <dbReference type="NCBI Taxonomy" id="2741070"/>
    <lineage>
        <taxon>Bacteria</taxon>
        <taxon>Pseudomonadati</taxon>
        <taxon>Myxococcota</taxon>
        <taxon>Myxococcia</taxon>
        <taxon>Myxococcales</taxon>
        <taxon>Sorangiineae</taxon>
        <taxon>Pendulisporaceae</taxon>
        <taxon>Pendulispora</taxon>
    </lineage>
</organism>
<dbReference type="InterPro" id="IPR051687">
    <property type="entry name" value="Peroxisomal_Beta-Oxidation"/>
</dbReference>
<dbReference type="PRINTS" id="PR00081">
    <property type="entry name" value="GDHRDH"/>
</dbReference>
<dbReference type="PANTHER" id="PTHR45024:SF2">
    <property type="entry name" value="SCP2 DOMAIN-CONTAINING PROTEIN"/>
    <property type="match status" value="1"/>
</dbReference>
<keyword evidence="7" id="KW-0576">Peroxisome</keyword>
<dbReference type="PRINTS" id="PR00080">
    <property type="entry name" value="SDRFAMILY"/>
</dbReference>
<sequence>MANELRFDGKVVIITGAGNGLGRSHALLFGSRGAKVVVNDLGGGHTGEGKSSAAADKVVEEIKALGGEAVANYDSVEDGAKIVQTALDHFKRVDIVVNNAGILRDVSFPKMTQDDWDLIYRVHVLGAFRVTHAAWPYLRDQGYGRVIMTASAAGIYGNFGQANYSMAKLGVAGFASTLAIEGKKKNVNVNTIAPIAGSRMTETILPPELIASLKPEYVTPLVAWLCHENCEETGGLFEVGGGFFGKLRWERTKGQTFRMGRAITPETVKSSWGKITSFEETEHPANVMQSMAPILANVQAGPSLGGNEFVDVDLALGSELPTIESSYTERDVALYALGIGAAKDPLDAKDLQLVYELHGEGFHTFPTFGVAPALGAVLQLMKEGKQAPGLNYGFDRVLHGEQYTEIKRPLPTNAKLVHKARIKDIFDKGKFALVVTEIKSYDESGEELIVNEMTTFVRGAGGFGGSRGPGGDPYMPPERAPDAVVTEPIPENQALLYRLSGDWNPLHADPNFAQAFGFQKPILHGLCTFGYVGRHVVRSFAPNGDPRYFRSIKVRFADSVFPGETLVTEMWKQELSEGDKAKGIGARIVFQAKVKERDKAVISRAAIELYEKIPQPKPAVAAGKKDGKAEAAPAAGVQPTSADVFQAIGKYLEANAQLASKVQTVFRFVLTDPASAWTIDLKSGNGSVSTETSSAADTTLELKDTDFMDMCTGKADAQKLYFGGKLKISGNVMASQKLEFLKKLDPNLVLEVVKARAGGAPPPQPSAALKVGPGEPGTSGGGGGPGAPSTPGAKPSPTAPTKNAEAAGIFAKLKELVAKDKRLVDEVGAVLQFRIQEPDAAWVVDLKSGAVKEGTDAAATTVLTLKDADLAALVKGTEQPQSLYQKGALRVDGDVRVAQRIGFLKQLA</sequence>
<dbReference type="Pfam" id="PF02036">
    <property type="entry name" value="SCP2"/>
    <property type="match status" value="2"/>
</dbReference>
<evidence type="ECO:0000256" key="2">
    <source>
        <dbReference type="ARBA" id="ARBA00005005"/>
    </source>
</evidence>
<proteinExistence type="inferred from homology"/>
<evidence type="ECO:0000256" key="5">
    <source>
        <dbReference type="ARBA" id="ARBA00023002"/>
    </source>
</evidence>
<dbReference type="Proteomes" id="UP001374803">
    <property type="component" value="Chromosome"/>
</dbReference>
<keyword evidence="8" id="KW-0456">Lyase</keyword>
<dbReference type="InterPro" id="IPR054357">
    <property type="entry name" value="MFE-2_N"/>
</dbReference>
<comment type="similarity">
    <text evidence="3">Belongs to the short-chain dehydrogenases/reductases (SDR) family.</text>
</comment>
<dbReference type="InterPro" id="IPR002539">
    <property type="entry name" value="MaoC-like_dom"/>
</dbReference>
<dbReference type="InterPro" id="IPR036527">
    <property type="entry name" value="SCP2_sterol-bd_dom_sf"/>
</dbReference>
<dbReference type="CDD" id="cd03448">
    <property type="entry name" value="HDE_HSD"/>
    <property type="match status" value="1"/>
</dbReference>
<dbReference type="SUPFAM" id="SSF54637">
    <property type="entry name" value="Thioesterase/thiol ester dehydrase-isomerase"/>
    <property type="match status" value="2"/>
</dbReference>
<dbReference type="Gene3D" id="1.10.287.4290">
    <property type="match status" value="1"/>
</dbReference>
<dbReference type="Pfam" id="PF00106">
    <property type="entry name" value="adh_short"/>
    <property type="match status" value="1"/>
</dbReference>
<reference evidence="11" key="1">
    <citation type="submission" date="2021-12" db="EMBL/GenBank/DDBJ databases">
        <title>Discovery of the Pendulisporaceae a myxobacterial family with distinct sporulation behavior and unique specialized metabolism.</title>
        <authorList>
            <person name="Garcia R."/>
            <person name="Popoff A."/>
            <person name="Bader C.D."/>
            <person name="Loehr J."/>
            <person name="Walesch S."/>
            <person name="Walt C."/>
            <person name="Boldt J."/>
            <person name="Bunk B."/>
            <person name="Haeckl F.J.F.P.J."/>
            <person name="Gunesch A.P."/>
            <person name="Birkelbach J."/>
            <person name="Nuebel U."/>
            <person name="Pietschmann T."/>
            <person name="Bach T."/>
            <person name="Mueller R."/>
        </authorList>
    </citation>
    <scope>NUCLEOTIDE SEQUENCE</scope>
    <source>
        <strain evidence="11">MSr11367</strain>
    </source>
</reference>
<dbReference type="Gene3D" id="3.40.50.720">
    <property type="entry name" value="NAD(P)-binding Rossmann-like Domain"/>
    <property type="match status" value="1"/>
</dbReference>
<feature type="domain" description="Ketoreductase" evidence="10">
    <location>
        <begin position="10"/>
        <end position="203"/>
    </location>
</feature>
<dbReference type="InterPro" id="IPR002347">
    <property type="entry name" value="SDR_fam"/>
</dbReference>
<evidence type="ECO:0000256" key="9">
    <source>
        <dbReference type="SAM" id="MobiDB-lite"/>
    </source>
</evidence>
<dbReference type="Pfam" id="PF01575">
    <property type="entry name" value="MaoC_dehydratas"/>
    <property type="match status" value="1"/>
</dbReference>
<dbReference type="PANTHER" id="PTHR45024">
    <property type="entry name" value="DEHYDROGENASES, SHORT CHAIN"/>
    <property type="match status" value="1"/>
</dbReference>
<dbReference type="InterPro" id="IPR003033">
    <property type="entry name" value="SCP2_sterol-bd_dom"/>
</dbReference>
<dbReference type="CDD" id="cd05353">
    <property type="entry name" value="hydroxyacyl-CoA-like_DH_SDR_c-like"/>
    <property type="match status" value="1"/>
</dbReference>
<dbReference type="Gene3D" id="3.10.129.10">
    <property type="entry name" value="Hotdog Thioesterase"/>
    <property type="match status" value="2"/>
</dbReference>
<protein>
    <submittedName>
        <fullName evidence="11">SDR family NAD(P)-dependent oxidoreductase</fullName>
    </submittedName>
</protein>
<dbReference type="SUPFAM" id="SSF51735">
    <property type="entry name" value="NAD(P)-binding Rossmann-fold domains"/>
    <property type="match status" value="1"/>
</dbReference>
<evidence type="ECO:0000256" key="7">
    <source>
        <dbReference type="ARBA" id="ARBA00023140"/>
    </source>
</evidence>
<dbReference type="EMBL" id="CP089983">
    <property type="protein sequence ID" value="WXB02742.1"/>
    <property type="molecule type" value="Genomic_DNA"/>
</dbReference>
<evidence type="ECO:0000313" key="12">
    <source>
        <dbReference type="Proteomes" id="UP001374803"/>
    </source>
</evidence>
<dbReference type="InterPro" id="IPR036291">
    <property type="entry name" value="NAD(P)-bd_dom_sf"/>
</dbReference>
<dbReference type="SUPFAM" id="SSF55718">
    <property type="entry name" value="SCP-like"/>
    <property type="match status" value="2"/>
</dbReference>
<accession>A0ABZ2L2B6</accession>
<gene>
    <name evidence="11" type="ORF">LVJ94_38250</name>
</gene>
<keyword evidence="12" id="KW-1185">Reference proteome</keyword>
<evidence type="ECO:0000256" key="1">
    <source>
        <dbReference type="ARBA" id="ARBA00004275"/>
    </source>
</evidence>
<dbReference type="SMART" id="SM00822">
    <property type="entry name" value="PKS_KR"/>
    <property type="match status" value="1"/>
</dbReference>
<comment type="subcellular location">
    <subcellularLocation>
        <location evidence="1">Peroxisome</location>
    </subcellularLocation>
</comment>
<comment type="pathway">
    <text evidence="2">Lipid metabolism; fatty acid beta-oxidation.</text>
</comment>
<evidence type="ECO:0000256" key="8">
    <source>
        <dbReference type="ARBA" id="ARBA00023239"/>
    </source>
</evidence>
<keyword evidence="6" id="KW-0443">Lipid metabolism</keyword>